<dbReference type="SUPFAM" id="SSF54523">
    <property type="entry name" value="Pili subunits"/>
    <property type="match status" value="1"/>
</dbReference>
<dbReference type="Proteomes" id="UP000478463">
    <property type="component" value="Chromosome"/>
</dbReference>
<accession>A0A6L7IRV4</accession>
<proteinExistence type="predicted"/>
<evidence type="ECO:0000313" key="2">
    <source>
        <dbReference type="EMBL" id="QOS68552.1"/>
    </source>
</evidence>
<organism evidence="2 3">
    <name type="scientific">Eggerthella guodeyinii</name>
    <dbReference type="NCBI Taxonomy" id="2690837"/>
    <lineage>
        <taxon>Bacteria</taxon>
        <taxon>Bacillati</taxon>
        <taxon>Actinomycetota</taxon>
        <taxon>Coriobacteriia</taxon>
        <taxon>Eggerthellales</taxon>
        <taxon>Eggerthellaceae</taxon>
        <taxon>Eggerthella</taxon>
    </lineage>
</organism>
<dbReference type="AlphaFoldDB" id="A0A6L7IRV4"/>
<dbReference type="NCBIfam" id="TIGR02532">
    <property type="entry name" value="IV_pilin_GFxxxE"/>
    <property type="match status" value="1"/>
</dbReference>
<dbReference type="RefSeq" id="WP_160942084.1">
    <property type="nucleotide sequence ID" value="NZ_CP063310.1"/>
</dbReference>
<protein>
    <submittedName>
        <fullName evidence="2">Prepilin-type N-terminal cleavage/methylation domain-containing protein</fullName>
    </submittedName>
</protein>
<reference evidence="2 3" key="1">
    <citation type="submission" date="2020-10" db="EMBL/GenBank/DDBJ databases">
        <title>Eggerthella sp. nov., isolated from human feces.</title>
        <authorList>
            <person name="Yajun G."/>
        </authorList>
    </citation>
    <scope>NUCLEOTIDE SEQUENCE [LARGE SCALE GENOMIC DNA]</scope>
    <source>
        <strain evidence="2 3">HF-1101</strain>
    </source>
</reference>
<keyword evidence="1" id="KW-0812">Transmembrane</keyword>
<dbReference type="KEGG" id="egd:GS424_001375"/>
<dbReference type="EMBL" id="CP063310">
    <property type="protein sequence ID" value="QOS68552.1"/>
    <property type="molecule type" value="Genomic_DNA"/>
</dbReference>
<sequence>MPHRPSPYRAAHSRRTAGFTLAELLVVVAIVAVLVAVAIPVFTGALGNTEEATCAANRRSVKSMYTNAWLLDQNQNQQTLFGNCVAQLKKQNNDVLCPSEGNYTATFTSNGAVIIKCSKHGAGMDDDMNGWIYETYKDNMTQYLGGEGLRNAYATAHGLTSWTEVKRPDGESGAKLYLQMKNYQNNPGGAFLYAGYESQITGGGKQWYARYVCDSNGLIGPAGQWYEVPENTNVSLTDDKNGKGMDKMQALLEENKDNKVTLEGDKFVKA</sequence>
<name>A0A6L7IRV4_9ACTN</name>
<evidence type="ECO:0000313" key="3">
    <source>
        <dbReference type="Proteomes" id="UP000478463"/>
    </source>
</evidence>
<keyword evidence="1" id="KW-0472">Membrane</keyword>
<gene>
    <name evidence="2" type="ORF">GS424_001375</name>
</gene>
<feature type="transmembrane region" description="Helical" evidence="1">
    <location>
        <begin position="21"/>
        <end position="42"/>
    </location>
</feature>
<dbReference type="InterPro" id="IPR045584">
    <property type="entry name" value="Pilin-like"/>
</dbReference>
<dbReference type="InterPro" id="IPR012902">
    <property type="entry name" value="N_methyl_site"/>
</dbReference>
<keyword evidence="1" id="KW-1133">Transmembrane helix</keyword>
<dbReference type="Pfam" id="PF07963">
    <property type="entry name" value="N_methyl"/>
    <property type="match status" value="1"/>
</dbReference>
<dbReference type="Gene3D" id="3.30.700.10">
    <property type="entry name" value="Glycoprotein, Type 4 Pilin"/>
    <property type="match status" value="1"/>
</dbReference>
<evidence type="ECO:0000256" key="1">
    <source>
        <dbReference type="SAM" id="Phobius"/>
    </source>
</evidence>